<dbReference type="EMBL" id="BARW01034117">
    <property type="protein sequence ID" value="GAJ03516.1"/>
    <property type="molecule type" value="Genomic_DNA"/>
</dbReference>
<protein>
    <submittedName>
        <fullName evidence="1">Uncharacterized protein</fullName>
    </submittedName>
</protein>
<reference evidence="1" key="1">
    <citation type="journal article" date="2014" name="Front. Microbiol.">
        <title>High frequency of phylogenetically diverse reductive dehalogenase-homologous genes in deep subseafloor sedimentary metagenomes.</title>
        <authorList>
            <person name="Kawai M."/>
            <person name="Futagami T."/>
            <person name="Toyoda A."/>
            <person name="Takaki Y."/>
            <person name="Nishi S."/>
            <person name="Hori S."/>
            <person name="Arai W."/>
            <person name="Tsubouchi T."/>
            <person name="Morono Y."/>
            <person name="Uchiyama I."/>
            <person name="Ito T."/>
            <person name="Fujiyama A."/>
            <person name="Inagaki F."/>
            <person name="Takami H."/>
        </authorList>
    </citation>
    <scope>NUCLEOTIDE SEQUENCE</scope>
    <source>
        <strain evidence="1">Expedition CK06-06</strain>
    </source>
</reference>
<sequence length="73" mass="7886">AGCQARCPSYGLPCSGCRGPVEEANVASEIEVLKEKGFTQVDIHNHLRTFAATAESLKMEQFKEAANKETTDA</sequence>
<feature type="non-terminal residue" evidence="1">
    <location>
        <position position="1"/>
    </location>
</feature>
<accession>X1UUH3</accession>
<proteinExistence type="predicted"/>
<gene>
    <name evidence="1" type="ORF">S12H4_53558</name>
</gene>
<organism evidence="1">
    <name type="scientific">marine sediment metagenome</name>
    <dbReference type="NCBI Taxonomy" id="412755"/>
    <lineage>
        <taxon>unclassified sequences</taxon>
        <taxon>metagenomes</taxon>
        <taxon>ecological metagenomes</taxon>
    </lineage>
</organism>
<comment type="caution">
    <text evidence="1">The sequence shown here is derived from an EMBL/GenBank/DDBJ whole genome shotgun (WGS) entry which is preliminary data.</text>
</comment>
<dbReference type="AlphaFoldDB" id="X1UUH3"/>
<evidence type="ECO:0000313" key="1">
    <source>
        <dbReference type="EMBL" id="GAJ03516.1"/>
    </source>
</evidence>
<name>X1UUH3_9ZZZZ</name>